<reference evidence="1 2" key="1">
    <citation type="submission" date="2023-07" db="EMBL/GenBank/DDBJ databases">
        <title>Genomic Encyclopedia of Type Strains, Phase IV (KMG-IV): sequencing the most valuable type-strain genomes for metagenomic binning, comparative biology and taxonomic classification.</title>
        <authorList>
            <person name="Goeker M."/>
        </authorList>
    </citation>
    <scope>NUCLEOTIDE SEQUENCE [LARGE SCALE GENOMIC DNA]</scope>
    <source>
        <strain evidence="1 2">DSM 27594</strain>
    </source>
</reference>
<dbReference type="Proteomes" id="UP001224122">
    <property type="component" value="Unassembled WGS sequence"/>
</dbReference>
<organism evidence="1 2">
    <name type="scientific">Neobacillus ginsengisoli</name>
    <dbReference type="NCBI Taxonomy" id="904295"/>
    <lineage>
        <taxon>Bacteria</taxon>
        <taxon>Bacillati</taxon>
        <taxon>Bacillota</taxon>
        <taxon>Bacilli</taxon>
        <taxon>Bacillales</taxon>
        <taxon>Bacillaceae</taxon>
        <taxon>Neobacillus</taxon>
    </lineage>
</organism>
<evidence type="ECO:0000313" key="2">
    <source>
        <dbReference type="Proteomes" id="UP001224122"/>
    </source>
</evidence>
<name>A0ABT9XWZ3_9BACI</name>
<gene>
    <name evidence="1" type="ORF">J2S10_003275</name>
</gene>
<keyword evidence="2" id="KW-1185">Reference proteome</keyword>
<proteinExistence type="predicted"/>
<comment type="caution">
    <text evidence="1">The sequence shown here is derived from an EMBL/GenBank/DDBJ whole genome shotgun (WGS) entry which is preliminary data.</text>
</comment>
<protein>
    <submittedName>
        <fullName evidence="1">Uncharacterized protein</fullName>
    </submittedName>
</protein>
<dbReference type="EMBL" id="JAUSTW010000005">
    <property type="protein sequence ID" value="MDQ0200092.1"/>
    <property type="molecule type" value="Genomic_DNA"/>
</dbReference>
<accession>A0ABT9XWZ3</accession>
<evidence type="ECO:0000313" key="1">
    <source>
        <dbReference type="EMBL" id="MDQ0200092.1"/>
    </source>
</evidence>
<dbReference type="RefSeq" id="WP_307409612.1">
    <property type="nucleotide sequence ID" value="NZ_JAUSTW010000005.1"/>
</dbReference>
<sequence>MFNEYGVLQWIKFRQEEIERNARDAWKFYTVTDDENKPLNSQAKTQPQIKPCCGCA</sequence>